<comment type="caution">
    <text evidence="2">The sequence shown here is derived from an EMBL/GenBank/DDBJ whole genome shotgun (WGS) entry which is preliminary data.</text>
</comment>
<feature type="transmembrane region" description="Helical" evidence="1">
    <location>
        <begin position="199"/>
        <end position="218"/>
    </location>
</feature>
<accession>A0A2S7SYW4</accession>
<dbReference type="OrthoDB" id="860538at2"/>
<evidence type="ECO:0000313" key="2">
    <source>
        <dbReference type="EMBL" id="PQJ12112.1"/>
    </source>
</evidence>
<organism evidence="2 3">
    <name type="scientific">Flavipsychrobacter stenotrophus</name>
    <dbReference type="NCBI Taxonomy" id="2077091"/>
    <lineage>
        <taxon>Bacteria</taxon>
        <taxon>Pseudomonadati</taxon>
        <taxon>Bacteroidota</taxon>
        <taxon>Chitinophagia</taxon>
        <taxon>Chitinophagales</taxon>
        <taxon>Chitinophagaceae</taxon>
        <taxon>Flavipsychrobacter</taxon>
    </lineage>
</organism>
<feature type="transmembrane region" description="Helical" evidence="1">
    <location>
        <begin position="257"/>
        <end position="276"/>
    </location>
</feature>
<keyword evidence="3" id="KW-1185">Reference proteome</keyword>
<feature type="transmembrane region" description="Helical" evidence="1">
    <location>
        <begin position="313"/>
        <end position="332"/>
    </location>
</feature>
<feature type="transmembrane region" description="Helical" evidence="1">
    <location>
        <begin position="282"/>
        <end position="301"/>
    </location>
</feature>
<dbReference type="EMBL" id="PPSL01000002">
    <property type="protein sequence ID" value="PQJ12112.1"/>
    <property type="molecule type" value="Genomic_DNA"/>
</dbReference>
<feature type="transmembrane region" description="Helical" evidence="1">
    <location>
        <begin position="80"/>
        <end position="99"/>
    </location>
</feature>
<dbReference type="RefSeq" id="WP_105038991.1">
    <property type="nucleotide sequence ID" value="NZ_PPSL01000002.1"/>
</dbReference>
<feature type="transmembrane region" description="Helical" evidence="1">
    <location>
        <begin position="338"/>
        <end position="356"/>
    </location>
</feature>
<keyword evidence="1" id="KW-0812">Transmembrane</keyword>
<gene>
    <name evidence="2" type="ORF">CJD36_010015</name>
</gene>
<proteinExistence type="predicted"/>
<keyword evidence="1" id="KW-0472">Membrane</keyword>
<sequence length="475" mass="54709">MNNSERTLKHLSLVALAALAAWLVGGIVFYKERLFFADSSFIVFNIIKKQGLAIQEHRYGSFITQMVPLLAVKLHLPIKMVLKAYTFSFGFFFLAAGFVVHRCRQYALVVIMALYYYLLVSDTWFWTNNEIHQAVAWMFICIAVTLRMGELKVKPVVLLPVFLLLAFLAIYTHFIVLIPFAFLWGFLWIRQEGWPFSRGMSVLLSSCIVLIVACKFLVVQSKSYDDEHLHNLTHLSLKDIFLAFNSGGVRKFVMRCLGNYWLVFFIFPAGLITAWKANKKPLAFWCAAAFTGYVCVMGITYPQGDILKFHIESEWQSMAIIMSALFVFYFMPRVEVRKAILLLSVIFIVRIGYIAAARDKFTWRTAFTKEVMVQMKKKGITKLAIANEAALKEKYILDWAVANECMLMSAMQKDEPQMTFTFIDTNYATLLTQLKDPKVVAASFDLVHPNDWNYDYYKPDTTHAYAIMTYSELFK</sequence>
<feature type="transmembrane region" description="Helical" evidence="1">
    <location>
        <begin position="12"/>
        <end position="30"/>
    </location>
</feature>
<reference evidence="2 3" key="1">
    <citation type="submission" date="2018-01" db="EMBL/GenBank/DDBJ databases">
        <title>A novel member of the phylum Bacteroidetes isolated from glacier ice.</title>
        <authorList>
            <person name="Liu Q."/>
            <person name="Xin Y.-H."/>
        </authorList>
    </citation>
    <scope>NUCLEOTIDE SEQUENCE [LARGE SCALE GENOMIC DNA]</scope>
    <source>
        <strain evidence="2 3">RB1R16</strain>
    </source>
</reference>
<evidence type="ECO:0000313" key="3">
    <source>
        <dbReference type="Proteomes" id="UP000239872"/>
    </source>
</evidence>
<protein>
    <recommendedName>
        <fullName evidence="4">Glycosyltransferase RgtA/B/C/D-like domain-containing protein</fullName>
    </recommendedName>
</protein>
<dbReference type="AlphaFoldDB" id="A0A2S7SYW4"/>
<feature type="transmembrane region" description="Helical" evidence="1">
    <location>
        <begin position="161"/>
        <end position="187"/>
    </location>
</feature>
<dbReference type="Proteomes" id="UP000239872">
    <property type="component" value="Unassembled WGS sequence"/>
</dbReference>
<evidence type="ECO:0000256" key="1">
    <source>
        <dbReference type="SAM" id="Phobius"/>
    </source>
</evidence>
<keyword evidence="1" id="KW-1133">Transmembrane helix</keyword>
<name>A0A2S7SYW4_9BACT</name>
<feature type="transmembrane region" description="Helical" evidence="1">
    <location>
        <begin position="106"/>
        <end position="125"/>
    </location>
</feature>
<evidence type="ECO:0008006" key="4">
    <source>
        <dbReference type="Google" id="ProtNLM"/>
    </source>
</evidence>